<evidence type="ECO:0000313" key="3">
    <source>
        <dbReference type="Proteomes" id="UP000196655"/>
    </source>
</evidence>
<dbReference type="GO" id="GO:0016491">
    <property type="term" value="F:oxidoreductase activity"/>
    <property type="evidence" value="ECO:0007669"/>
    <property type="project" value="InterPro"/>
</dbReference>
<accession>A0A211ZUW6</accession>
<reference evidence="3" key="1">
    <citation type="submission" date="2017-05" db="EMBL/GenBank/DDBJ databases">
        <authorList>
            <person name="Macchi M."/>
            <person name="Festa S."/>
            <person name="Coppotelli B.M."/>
            <person name="Morelli I.S."/>
        </authorList>
    </citation>
    <scope>NUCLEOTIDE SEQUENCE [LARGE SCALE GENOMIC DNA]</scope>
    <source>
        <strain evidence="3">I</strain>
    </source>
</reference>
<dbReference type="SMART" id="SM00829">
    <property type="entry name" value="PKS_ER"/>
    <property type="match status" value="1"/>
</dbReference>
<dbReference type="RefSeq" id="WP_088149070.1">
    <property type="nucleotide sequence ID" value="NZ_NHON01000001.1"/>
</dbReference>
<gene>
    <name evidence="2" type="ORF">BWR60_00630</name>
</gene>
<dbReference type="OrthoDB" id="9788224at2"/>
<protein>
    <submittedName>
        <fullName evidence="2">Alcohol dehydrogenase</fullName>
    </submittedName>
</protein>
<dbReference type="PANTHER" id="PTHR43677:SF11">
    <property type="entry name" value="ZINC-CONTAINING ALCOHOL DEHYDROGENASE"/>
    <property type="match status" value="1"/>
</dbReference>
<dbReference type="InterPro" id="IPR011032">
    <property type="entry name" value="GroES-like_sf"/>
</dbReference>
<dbReference type="InterPro" id="IPR036291">
    <property type="entry name" value="NAD(P)-bd_dom_sf"/>
</dbReference>
<feature type="domain" description="Enoyl reductase (ER)" evidence="1">
    <location>
        <begin position="10"/>
        <end position="296"/>
    </location>
</feature>
<sequence>MRAAIVSAAGQAPPLAERPVPIPAPGESPVRVSAAAISHLVKARASGAHYTVDAQLPLGVGMDGAGLLDGGSRVYFATPRAPYGSMAEYAVVDVRLCVPVPDGPNDLTAVAIANPGMSSWAALTERARMKPGETVLINGATGTAGRLAVQIARLLGTGRIVSIGRNVCALEEVRSLGADVTIRLVEDMLENRGDLQHRFMEEFAQGVDVVPDYLWAASAKNLLIATASAGRDAIPMRSVQIGSISAADITLPGGIMRASAIELMGSGGGSIALPRLIAVIGEVLHAAASDGLKIAFTPVPFSAFDTTWHQDNSACRTVFAMEGA</sequence>
<comment type="caution">
    <text evidence="2">The sequence shown here is derived from an EMBL/GenBank/DDBJ whole genome shotgun (WGS) entry which is preliminary data.</text>
</comment>
<dbReference type="Proteomes" id="UP000196655">
    <property type="component" value="Unassembled WGS sequence"/>
</dbReference>
<dbReference type="PANTHER" id="PTHR43677">
    <property type="entry name" value="SHORT-CHAIN DEHYDROGENASE/REDUCTASE"/>
    <property type="match status" value="1"/>
</dbReference>
<proteinExistence type="predicted"/>
<dbReference type="InterPro" id="IPR020843">
    <property type="entry name" value="ER"/>
</dbReference>
<dbReference type="SUPFAM" id="SSF51735">
    <property type="entry name" value="NAD(P)-binding Rossmann-fold domains"/>
    <property type="match status" value="1"/>
</dbReference>
<keyword evidence="3" id="KW-1185">Reference proteome</keyword>
<evidence type="ECO:0000313" key="2">
    <source>
        <dbReference type="EMBL" id="OWJ69081.1"/>
    </source>
</evidence>
<dbReference type="Gene3D" id="3.90.180.10">
    <property type="entry name" value="Medium-chain alcohol dehydrogenases, catalytic domain"/>
    <property type="match status" value="2"/>
</dbReference>
<dbReference type="Gene3D" id="3.40.50.720">
    <property type="entry name" value="NAD(P)-binding Rossmann-like Domain"/>
    <property type="match status" value="1"/>
</dbReference>
<dbReference type="SUPFAM" id="SSF50129">
    <property type="entry name" value="GroES-like"/>
    <property type="match status" value="1"/>
</dbReference>
<dbReference type="InterPro" id="IPR051397">
    <property type="entry name" value="Zn-ADH-like_protein"/>
</dbReference>
<organism evidence="2 3">
    <name type="scientific">Inquilinus limosus</name>
    <dbReference type="NCBI Taxonomy" id="171674"/>
    <lineage>
        <taxon>Bacteria</taxon>
        <taxon>Pseudomonadati</taxon>
        <taxon>Pseudomonadota</taxon>
        <taxon>Alphaproteobacteria</taxon>
        <taxon>Rhodospirillales</taxon>
        <taxon>Rhodospirillaceae</taxon>
        <taxon>Inquilinus</taxon>
    </lineage>
</organism>
<dbReference type="EMBL" id="NHON01000001">
    <property type="protein sequence ID" value="OWJ69081.1"/>
    <property type="molecule type" value="Genomic_DNA"/>
</dbReference>
<dbReference type="AlphaFoldDB" id="A0A211ZUW6"/>
<evidence type="ECO:0000259" key="1">
    <source>
        <dbReference type="SMART" id="SM00829"/>
    </source>
</evidence>
<name>A0A211ZUW6_9PROT</name>